<protein>
    <submittedName>
        <fullName evidence="2">DUF4249 domain-containing protein</fullName>
    </submittedName>
</protein>
<dbReference type="InterPro" id="IPR025345">
    <property type="entry name" value="DUF4249"/>
</dbReference>
<gene>
    <name evidence="2" type="ORF">ACFO5S_16745</name>
</gene>
<dbReference type="PROSITE" id="PS51257">
    <property type="entry name" value="PROKAR_LIPOPROTEIN"/>
    <property type="match status" value="1"/>
</dbReference>
<evidence type="ECO:0000313" key="2">
    <source>
        <dbReference type="EMBL" id="MFC4749104.1"/>
    </source>
</evidence>
<evidence type="ECO:0000256" key="1">
    <source>
        <dbReference type="SAM" id="SignalP"/>
    </source>
</evidence>
<name>A0ABV9PFT4_9FLAO</name>
<feature type="signal peptide" evidence="1">
    <location>
        <begin position="1"/>
        <end position="20"/>
    </location>
</feature>
<keyword evidence="3" id="KW-1185">Reference proteome</keyword>
<evidence type="ECO:0000313" key="3">
    <source>
        <dbReference type="Proteomes" id="UP001595935"/>
    </source>
</evidence>
<dbReference type="EMBL" id="JBHSGV010000006">
    <property type="protein sequence ID" value="MFC4749104.1"/>
    <property type="molecule type" value="Genomic_DNA"/>
</dbReference>
<accession>A0ABV9PFT4</accession>
<dbReference type="Pfam" id="PF14054">
    <property type="entry name" value="DUF4249"/>
    <property type="match status" value="1"/>
</dbReference>
<feature type="chain" id="PRO_5047185637" evidence="1">
    <location>
        <begin position="21"/>
        <end position="270"/>
    </location>
</feature>
<proteinExistence type="predicted"/>
<reference evidence="3" key="1">
    <citation type="journal article" date="2019" name="Int. J. Syst. Evol. Microbiol.">
        <title>The Global Catalogue of Microorganisms (GCM) 10K type strain sequencing project: providing services to taxonomists for standard genome sequencing and annotation.</title>
        <authorList>
            <consortium name="The Broad Institute Genomics Platform"/>
            <consortium name="The Broad Institute Genome Sequencing Center for Infectious Disease"/>
            <person name="Wu L."/>
            <person name="Ma J."/>
        </authorList>
    </citation>
    <scope>NUCLEOTIDE SEQUENCE [LARGE SCALE GENOMIC DNA]</scope>
    <source>
        <strain evidence="3">WYCCWR 13023</strain>
    </source>
</reference>
<sequence>MNKVLALLSLVFVLFLTSCEEVVHLDLEKGQTRIVVDAEILWKNGTTGSDQVIKISKTANFYDPTTPKVSGAKVRIENSNGDIFTFNETEAGSYACTNFVPVINMEYKLFVDVEGESFTAVEKLISNAPIDETTQELVYEPDGTTSVEVKIHYTDPADELNFYVTDFVVDFYRFPQYSLSSDEYTNGNENTTGFSDEKLQPGKTVNITHRGVSKNFYDYMNLVLSTSNTVPISIPPGNIRGNILNPKNPDNYAFGYFRLCQADTVSFLVK</sequence>
<dbReference type="RefSeq" id="WP_246522377.1">
    <property type="nucleotide sequence ID" value="NZ_JAGYWA010000006.1"/>
</dbReference>
<keyword evidence="1" id="KW-0732">Signal</keyword>
<dbReference type="Proteomes" id="UP001595935">
    <property type="component" value="Unassembled WGS sequence"/>
</dbReference>
<comment type="caution">
    <text evidence="2">The sequence shown here is derived from an EMBL/GenBank/DDBJ whole genome shotgun (WGS) entry which is preliminary data.</text>
</comment>
<organism evidence="2 3">
    <name type="scientific">Flavobacterium branchiicola</name>
    <dbReference type="NCBI Taxonomy" id="1114875"/>
    <lineage>
        <taxon>Bacteria</taxon>
        <taxon>Pseudomonadati</taxon>
        <taxon>Bacteroidota</taxon>
        <taxon>Flavobacteriia</taxon>
        <taxon>Flavobacteriales</taxon>
        <taxon>Flavobacteriaceae</taxon>
        <taxon>Flavobacterium</taxon>
    </lineage>
</organism>